<dbReference type="OrthoDB" id="3798483at2759"/>
<gene>
    <name evidence="1" type="ORF">CC80DRAFT_400759</name>
</gene>
<reference evidence="1" key="1">
    <citation type="journal article" date="2020" name="Stud. Mycol.">
        <title>101 Dothideomycetes genomes: a test case for predicting lifestyles and emergence of pathogens.</title>
        <authorList>
            <person name="Haridas S."/>
            <person name="Albert R."/>
            <person name="Binder M."/>
            <person name="Bloem J."/>
            <person name="Labutti K."/>
            <person name="Salamov A."/>
            <person name="Andreopoulos B."/>
            <person name="Baker S."/>
            <person name="Barry K."/>
            <person name="Bills G."/>
            <person name="Bluhm B."/>
            <person name="Cannon C."/>
            <person name="Castanera R."/>
            <person name="Culley D."/>
            <person name="Daum C."/>
            <person name="Ezra D."/>
            <person name="Gonzalez J."/>
            <person name="Henrissat B."/>
            <person name="Kuo A."/>
            <person name="Liang C."/>
            <person name="Lipzen A."/>
            <person name="Lutzoni F."/>
            <person name="Magnuson J."/>
            <person name="Mondo S."/>
            <person name="Nolan M."/>
            <person name="Ohm R."/>
            <person name="Pangilinan J."/>
            <person name="Park H.-J."/>
            <person name="Ramirez L."/>
            <person name="Alfaro M."/>
            <person name="Sun H."/>
            <person name="Tritt A."/>
            <person name="Yoshinaga Y."/>
            <person name="Zwiers L.-H."/>
            <person name="Turgeon B."/>
            <person name="Goodwin S."/>
            <person name="Spatafora J."/>
            <person name="Crous P."/>
            <person name="Grigoriev I."/>
        </authorList>
    </citation>
    <scope>NUCLEOTIDE SEQUENCE</scope>
    <source>
        <strain evidence="1">CBS 675.92</strain>
    </source>
</reference>
<keyword evidence="2" id="KW-1185">Reference proteome</keyword>
<feature type="non-terminal residue" evidence="1">
    <location>
        <position position="1"/>
    </location>
</feature>
<accession>A0A6A5UF61</accession>
<dbReference type="AlphaFoldDB" id="A0A6A5UF61"/>
<name>A0A6A5UF61_9PLEO</name>
<proteinExistence type="predicted"/>
<organism evidence="1 2">
    <name type="scientific">Byssothecium circinans</name>
    <dbReference type="NCBI Taxonomy" id="147558"/>
    <lineage>
        <taxon>Eukaryota</taxon>
        <taxon>Fungi</taxon>
        <taxon>Dikarya</taxon>
        <taxon>Ascomycota</taxon>
        <taxon>Pezizomycotina</taxon>
        <taxon>Dothideomycetes</taxon>
        <taxon>Pleosporomycetidae</taxon>
        <taxon>Pleosporales</taxon>
        <taxon>Massarineae</taxon>
        <taxon>Massarinaceae</taxon>
        <taxon>Byssothecium</taxon>
    </lineage>
</organism>
<sequence length="81" mass="9606">ARPRILKFYPLYSPKLDREDFSRVKLMLHHPFQQVLDVRTFAGQEYQLFLQAYQNCLLVCNHPLPDSFGEVLPENEKEDPD</sequence>
<dbReference type="Proteomes" id="UP000800035">
    <property type="component" value="Unassembled WGS sequence"/>
</dbReference>
<dbReference type="EMBL" id="ML976979">
    <property type="protein sequence ID" value="KAF1962382.1"/>
    <property type="molecule type" value="Genomic_DNA"/>
</dbReference>
<evidence type="ECO:0000313" key="2">
    <source>
        <dbReference type="Proteomes" id="UP000800035"/>
    </source>
</evidence>
<evidence type="ECO:0000313" key="1">
    <source>
        <dbReference type="EMBL" id="KAF1962382.1"/>
    </source>
</evidence>
<protein>
    <submittedName>
        <fullName evidence="1">Uncharacterized protein</fullName>
    </submittedName>
</protein>